<evidence type="ECO:0000256" key="1">
    <source>
        <dbReference type="ARBA" id="ARBA00022676"/>
    </source>
</evidence>
<dbReference type="PANTHER" id="PTHR34136">
    <property type="match status" value="1"/>
</dbReference>
<dbReference type="InterPro" id="IPR004629">
    <property type="entry name" value="WecG_TagA_CpsF"/>
</dbReference>
<dbReference type="NCBIfam" id="TIGR00696">
    <property type="entry name" value="wecG_tagA_cpsF"/>
    <property type="match status" value="1"/>
</dbReference>
<evidence type="ECO:0000313" key="4">
    <source>
        <dbReference type="Proteomes" id="UP001576780"/>
    </source>
</evidence>
<evidence type="ECO:0000256" key="2">
    <source>
        <dbReference type="ARBA" id="ARBA00022679"/>
    </source>
</evidence>
<dbReference type="PANTHER" id="PTHR34136:SF1">
    <property type="entry name" value="UDP-N-ACETYL-D-MANNOSAMINURONIC ACID TRANSFERASE"/>
    <property type="match status" value="1"/>
</dbReference>
<organism evidence="3 4">
    <name type="scientific">Floridaenema evergladense BLCC-F167</name>
    <dbReference type="NCBI Taxonomy" id="3153639"/>
    <lineage>
        <taxon>Bacteria</taxon>
        <taxon>Bacillati</taxon>
        <taxon>Cyanobacteriota</taxon>
        <taxon>Cyanophyceae</taxon>
        <taxon>Oscillatoriophycideae</taxon>
        <taxon>Aerosakkonematales</taxon>
        <taxon>Aerosakkonemataceae</taxon>
        <taxon>Floridanema</taxon>
        <taxon>Floridanema evergladense</taxon>
    </lineage>
</organism>
<protein>
    <submittedName>
        <fullName evidence="3">WecB/TagA/CpsF family glycosyltransferase</fullName>
    </submittedName>
</protein>
<accession>A0ABV4WWC8</accession>
<dbReference type="Pfam" id="PF03808">
    <property type="entry name" value="Glyco_tran_WecG"/>
    <property type="match status" value="1"/>
</dbReference>
<gene>
    <name evidence="3" type="ORF">ACE1CA_33325</name>
</gene>
<dbReference type="Proteomes" id="UP001576780">
    <property type="component" value="Unassembled WGS sequence"/>
</dbReference>
<keyword evidence="1" id="KW-0328">Glycosyltransferase</keyword>
<comment type="caution">
    <text evidence="3">The sequence shown here is derived from an EMBL/GenBank/DDBJ whole genome shotgun (WGS) entry which is preliminary data.</text>
</comment>
<dbReference type="RefSeq" id="WP_413281672.1">
    <property type="nucleotide sequence ID" value="NZ_JBHFNT010000305.1"/>
</dbReference>
<keyword evidence="4" id="KW-1185">Reference proteome</keyword>
<name>A0ABV4WWC8_9CYAN</name>
<proteinExistence type="predicted"/>
<sequence>MTQVMTRVKTQVNPPSRHIIGSPVTALPFDSQMAVIMEWAKQGLSKAVCIANVHMLVEAYKNSNFATVLQKADMVTPDGMPLVWMLRLLGVRKQNRVAGLDVLQALCDRSTEAGVKVFFLGSQSVILEKMRERLNQEFPDLQIAGMEPLPFRPMTPEEDEALVEMLNQSGAGIVFVCLGCPKQENWMANHKDRVNAVMIGLGGAFPVYAGLHKRAPGFVRSAGFEWLYRLLQEPRRLWGRYSSTIPVFLWLACKQLLTVQRQQLLEEYNDATV</sequence>
<evidence type="ECO:0000313" key="3">
    <source>
        <dbReference type="EMBL" id="MFB2839398.1"/>
    </source>
</evidence>
<dbReference type="EMBL" id="JBHFNT010000305">
    <property type="protein sequence ID" value="MFB2839398.1"/>
    <property type="molecule type" value="Genomic_DNA"/>
</dbReference>
<dbReference type="CDD" id="cd06533">
    <property type="entry name" value="Glyco_transf_WecG_TagA"/>
    <property type="match status" value="1"/>
</dbReference>
<reference evidence="3 4" key="1">
    <citation type="submission" date="2024-09" db="EMBL/GenBank/DDBJ databases">
        <title>Floridaenema gen nov. (Aerosakkonemataceae, Aerosakkonematales ord. nov., Cyanobacteria) from benthic tropical and subtropical fresh waters, with the description of four new species.</title>
        <authorList>
            <person name="Moretto J.A."/>
            <person name="Berthold D.E."/>
            <person name="Lefler F.W."/>
            <person name="Huang I.-S."/>
            <person name="Laughinghouse H. IV."/>
        </authorList>
    </citation>
    <scope>NUCLEOTIDE SEQUENCE [LARGE SCALE GENOMIC DNA]</scope>
    <source>
        <strain evidence="3 4">BLCC-F167</strain>
    </source>
</reference>
<keyword evidence="2" id="KW-0808">Transferase</keyword>